<dbReference type="EMBL" id="SKCS01000101">
    <property type="protein sequence ID" value="TNN16932.1"/>
    <property type="molecule type" value="Genomic_DNA"/>
</dbReference>
<name>A0A4Z2DKD9_SCHJA</name>
<evidence type="ECO:0000313" key="1">
    <source>
        <dbReference type="EMBL" id="TNN16932.1"/>
    </source>
</evidence>
<accession>A0A4Z2DKD9</accession>
<sequence length="241" mass="28739">MPRCRKEKKVPLRNDDMIGDIRNSAFRGRENNLRDYGDYADSRMKQVFYRTKPENIMKEDIYGQRFYNLDSNLNADMYGYKKASNIYNDKSSNPRSHQQWNDYDRTRPVNLYKADDNLYTREIREPFEPRQIPRAPNPPNSLYNEVPVSRNFRDAYEPQYIPVKTVRSNNYLDDISESRNVRDVYEPRQIPTYPSRSNNFSDVSIVPSSISNNGNTYSYSMPQRQNLKIIRENDNYSRYLD</sequence>
<reference evidence="1 2" key="1">
    <citation type="submission" date="2019-03" db="EMBL/GenBank/DDBJ databases">
        <title>An improved genome assembly of the fluke Schistosoma japonicum.</title>
        <authorList>
            <person name="Hu W."/>
            <person name="Luo F."/>
            <person name="Yin M."/>
            <person name="Mo X."/>
            <person name="Sun C."/>
            <person name="Wu Q."/>
            <person name="Zhu B."/>
            <person name="Xiang M."/>
            <person name="Wang J."/>
            <person name="Wang Y."/>
            <person name="Zhang T."/>
            <person name="Xu B."/>
            <person name="Zheng H."/>
            <person name="Feng Z."/>
        </authorList>
    </citation>
    <scope>NUCLEOTIDE SEQUENCE [LARGE SCALE GENOMIC DNA]</scope>
    <source>
        <strain evidence="1">HuSjv2</strain>
        <tissue evidence="1">Worms</tissue>
    </source>
</reference>
<evidence type="ECO:0000313" key="2">
    <source>
        <dbReference type="Proteomes" id="UP000311919"/>
    </source>
</evidence>
<dbReference type="STRING" id="6182.A0A4Z2DKD9"/>
<comment type="caution">
    <text evidence="1">The sequence shown here is derived from an EMBL/GenBank/DDBJ whole genome shotgun (WGS) entry which is preliminary data.</text>
</comment>
<organism evidence="1 2">
    <name type="scientific">Schistosoma japonicum</name>
    <name type="common">Blood fluke</name>
    <dbReference type="NCBI Taxonomy" id="6182"/>
    <lineage>
        <taxon>Eukaryota</taxon>
        <taxon>Metazoa</taxon>
        <taxon>Spiralia</taxon>
        <taxon>Lophotrochozoa</taxon>
        <taxon>Platyhelminthes</taxon>
        <taxon>Trematoda</taxon>
        <taxon>Digenea</taxon>
        <taxon>Strigeidida</taxon>
        <taxon>Schistosomatoidea</taxon>
        <taxon>Schistosomatidae</taxon>
        <taxon>Schistosoma</taxon>
    </lineage>
</organism>
<gene>
    <name evidence="1" type="ORF">EWB00_000062</name>
</gene>
<dbReference type="OrthoDB" id="6236623at2759"/>
<dbReference type="AlphaFoldDB" id="A0A4Z2DKD9"/>
<proteinExistence type="predicted"/>
<keyword evidence="2" id="KW-1185">Reference proteome</keyword>
<protein>
    <submittedName>
        <fullName evidence="1">Uncharacterized protein</fullName>
    </submittedName>
</protein>
<dbReference type="Proteomes" id="UP000311919">
    <property type="component" value="Unassembled WGS sequence"/>
</dbReference>